<comment type="caution">
    <text evidence="1">The sequence shown here is derived from an EMBL/GenBank/DDBJ whole genome shotgun (WGS) entry which is preliminary data.</text>
</comment>
<dbReference type="AlphaFoldDB" id="A0A2G1VU26"/>
<evidence type="ECO:0000313" key="2">
    <source>
        <dbReference type="Proteomes" id="UP000229433"/>
    </source>
</evidence>
<organism evidence="1 2">
    <name type="scientific">Leeuwenhoekiella nanhaiensis</name>
    <dbReference type="NCBI Taxonomy" id="1655491"/>
    <lineage>
        <taxon>Bacteria</taxon>
        <taxon>Pseudomonadati</taxon>
        <taxon>Bacteroidota</taxon>
        <taxon>Flavobacteriia</taxon>
        <taxon>Flavobacteriales</taxon>
        <taxon>Flavobacteriaceae</taxon>
        <taxon>Leeuwenhoekiella</taxon>
    </lineage>
</organism>
<dbReference type="RefSeq" id="WP_099645122.1">
    <property type="nucleotide sequence ID" value="NZ_KZ319288.1"/>
</dbReference>
<keyword evidence="2" id="KW-1185">Reference proteome</keyword>
<dbReference type="Proteomes" id="UP000229433">
    <property type="component" value="Unassembled WGS sequence"/>
</dbReference>
<evidence type="ECO:0000313" key="1">
    <source>
        <dbReference type="EMBL" id="PHQ30288.1"/>
    </source>
</evidence>
<proteinExistence type="predicted"/>
<sequence>MAKKCDTSFLTGRAGTSQAARWASALNPESFELQDLDVVEWLQLARDFAVHIQYYPIDNPDEPKGNWENFFPKGDLDTLKNFLAEAQLEQNLEPHLTLFVCFLKLMEFSRKRFNRLTSRHLEFYYAEILQIPRKKAQPDQVHLLFELAKNFTEAAVFKGSLVDAKKDALNKPRQYATTADLIVNKAKVESLKSIYHDPALNVIKVAESTNTLDGVEKPLKENKSWWPFGYPETYDKRPPLANASLGLAISAPLLQLQEGNRNIAVRCTVAELNDLDFSLLRNHAKIYLTGEKGWLGPFKLRENASDNLPGTGVLSLSNPAVFNLAFTIPQEEKAVISYNPELHGPDFETAHPLLKLMIDHDTAEAYEVAQSLSKLQLISLKLEVEVTGITSLKLENDLGAINTKKPFLPFGPRPYKRSHFKIDYPELFSKRWSAIGLQLSWLNLPESFRNHYEAYRSASNGYISSNLQYLNILYDFEELKVEKSAVRDLRELRDGVEASGIEKQLTENVQQKSYSLKNLIVNDASHFSVNLSLDNDETAVLDPASAPLFAEEEGKTLEESSLVVNTAAAQGQKPGSGPLELSLNNSFYHSLYPRLYTLAITSTENDVVIPNEPYTPFVEQLSLSYLAAQEISFVSGNVTTTPDVEAIELYHIHPFGTVATQSLFPSYDKGGRLYIGLKNAVAGQNISMLIQLLEGTENTSKPGFALNEGISWSVLSGNEWLPLPETSILEDNTSNFLKTGIVRIAIPAEATTRHQLMPTGLLWLQAQTIKDYDVVCRFLDVRAQAVLAQFTDRDNALDHLENGLEAGTISKLINREAAIKKVEQPYSSFGGSPKENDAAYYRRVSERLRHKDRAVSLWDYEHLVLEHFKEVYKVKCLNHTCGNRFSAAGKVTVVVIPDIINQNVFDIFEPRVSAAKLKAIQEFLIARTSFFVIPQVINPEYEAVHIALKARIKQGMDENYYLKRLEEDLKKFLSPWAYSETAKIVFSVELRQHTLVNYIEELDYVDFITDLIITHQGVEKKRVKPSNPKAILVSAKTHSVTRAPQYCAANTSNSIDSLC</sequence>
<dbReference type="EMBL" id="NQXA01000002">
    <property type="protein sequence ID" value="PHQ30288.1"/>
    <property type="molecule type" value="Genomic_DNA"/>
</dbReference>
<dbReference type="OrthoDB" id="9762853at2"/>
<name>A0A2G1VU26_9FLAO</name>
<reference evidence="1 2" key="1">
    <citation type="submission" date="2017-08" db="EMBL/GenBank/DDBJ databases">
        <title>The whole genome shortgun sequences of strain Leeuwenhoekiella nanhaiensis G18 from the South China Sea.</title>
        <authorList>
            <person name="Liu Q."/>
        </authorList>
    </citation>
    <scope>NUCLEOTIDE SEQUENCE [LARGE SCALE GENOMIC DNA]</scope>
    <source>
        <strain evidence="1 2">G18</strain>
    </source>
</reference>
<accession>A0A2G1VU26</accession>
<protein>
    <submittedName>
        <fullName evidence="1">Uncharacterized protein</fullName>
    </submittedName>
</protein>
<gene>
    <name evidence="1" type="ORF">CJ305_04815</name>
</gene>